<accession>A0A1R4HDA0</accession>
<keyword evidence="1" id="KW-0812">Transmembrane</keyword>
<protein>
    <recommendedName>
        <fullName evidence="4">YcxB-like protein domain-containing protein</fullName>
    </recommendedName>
</protein>
<keyword evidence="1" id="KW-1133">Transmembrane helix</keyword>
<evidence type="ECO:0008006" key="4">
    <source>
        <dbReference type="Google" id="ProtNLM"/>
    </source>
</evidence>
<evidence type="ECO:0000313" key="2">
    <source>
        <dbReference type="EMBL" id="SJM94225.1"/>
    </source>
</evidence>
<gene>
    <name evidence="2" type="ORF">CRENPOLYSF1_500009</name>
</gene>
<feature type="transmembrane region" description="Helical" evidence="1">
    <location>
        <begin position="50"/>
        <end position="70"/>
    </location>
</feature>
<keyword evidence="1" id="KW-0472">Membrane</keyword>
<dbReference type="Proteomes" id="UP000195667">
    <property type="component" value="Unassembled WGS sequence"/>
</dbReference>
<dbReference type="EMBL" id="FUKI01000127">
    <property type="protein sequence ID" value="SJM94225.1"/>
    <property type="molecule type" value="Genomic_DNA"/>
</dbReference>
<sequence>MLDISHKKFYAYLPLLRFYAKYTLPCCGFFLLLALLGQMGSGRFPAYGDLAFASGIPIVAFAVITVLILADDYYCPLCISKTGLKGCNCFGYYSSINWDRIVSVTEVKKFGSTCLYIENNTFKASFIVPLWLDDLDDFCITVERYAGKNNPLAIALMNATHYKS</sequence>
<organism evidence="2 3">
    <name type="scientific">Crenothrix polyspora</name>
    <dbReference type="NCBI Taxonomy" id="360316"/>
    <lineage>
        <taxon>Bacteria</taxon>
        <taxon>Pseudomonadati</taxon>
        <taxon>Pseudomonadota</taxon>
        <taxon>Gammaproteobacteria</taxon>
        <taxon>Methylococcales</taxon>
        <taxon>Crenotrichaceae</taxon>
        <taxon>Crenothrix</taxon>
    </lineage>
</organism>
<feature type="transmembrane region" description="Helical" evidence="1">
    <location>
        <begin position="20"/>
        <end position="38"/>
    </location>
</feature>
<evidence type="ECO:0000313" key="3">
    <source>
        <dbReference type="Proteomes" id="UP000195667"/>
    </source>
</evidence>
<proteinExistence type="predicted"/>
<name>A0A1R4HDA0_9GAMM</name>
<evidence type="ECO:0000256" key="1">
    <source>
        <dbReference type="SAM" id="Phobius"/>
    </source>
</evidence>
<reference evidence="3" key="1">
    <citation type="submission" date="2017-02" db="EMBL/GenBank/DDBJ databases">
        <authorList>
            <person name="Daims H."/>
        </authorList>
    </citation>
    <scope>NUCLEOTIDE SEQUENCE [LARGE SCALE GENOMIC DNA]</scope>
</reference>
<dbReference type="RefSeq" id="WP_087144210.1">
    <property type="nucleotide sequence ID" value="NZ_FUKI01000127.1"/>
</dbReference>
<keyword evidence="3" id="KW-1185">Reference proteome</keyword>
<dbReference type="AlphaFoldDB" id="A0A1R4HDA0"/>